<feature type="non-terminal residue" evidence="1">
    <location>
        <position position="1"/>
    </location>
</feature>
<gene>
    <name evidence="1" type="ORF">L195_g048879</name>
</gene>
<reference evidence="1 2" key="2">
    <citation type="journal article" date="2017" name="Front. Plant Sci.">
        <title>Gene Classification and Mining of Molecular Markers Useful in Red Clover (Trifolium pratense) Breeding.</title>
        <authorList>
            <person name="Istvanek J."/>
            <person name="Dluhosova J."/>
            <person name="Dluhos P."/>
            <person name="Patkova L."/>
            <person name="Nedelnik J."/>
            <person name="Repkova J."/>
        </authorList>
    </citation>
    <scope>NUCLEOTIDE SEQUENCE [LARGE SCALE GENOMIC DNA]</scope>
    <source>
        <strain evidence="2">cv. Tatra</strain>
        <tissue evidence="1">Young leaves</tissue>
    </source>
</reference>
<protein>
    <submittedName>
        <fullName evidence="1">Uncharacterized protein</fullName>
    </submittedName>
</protein>
<reference evidence="1 2" key="1">
    <citation type="journal article" date="2014" name="Am. J. Bot.">
        <title>Genome assembly and annotation for red clover (Trifolium pratense; Fabaceae).</title>
        <authorList>
            <person name="Istvanek J."/>
            <person name="Jaros M."/>
            <person name="Krenek A."/>
            <person name="Repkova J."/>
        </authorList>
    </citation>
    <scope>NUCLEOTIDE SEQUENCE [LARGE SCALE GENOMIC DNA]</scope>
    <source>
        <strain evidence="2">cv. Tatra</strain>
        <tissue evidence="1">Young leaves</tissue>
    </source>
</reference>
<dbReference type="Proteomes" id="UP000236291">
    <property type="component" value="Unassembled WGS sequence"/>
</dbReference>
<dbReference type="AlphaFoldDB" id="A0A2K3JMI9"/>
<evidence type="ECO:0000313" key="2">
    <source>
        <dbReference type="Proteomes" id="UP000236291"/>
    </source>
</evidence>
<evidence type="ECO:0000313" key="1">
    <source>
        <dbReference type="EMBL" id="PNX55252.1"/>
    </source>
</evidence>
<sequence length="54" mass="5965">KETLKIELMQSEQIGQSDPAGSKLSSEGCDFTEKSDPQNCGIYACLYISLHIAW</sequence>
<accession>A0A2K3JMI9</accession>
<organism evidence="1 2">
    <name type="scientific">Trifolium pratense</name>
    <name type="common">Red clover</name>
    <dbReference type="NCBI Taxonomy" id="57577"/>
    <lineage>
        <taxon>Eukaryota</taxon>
        <taxon>Viridiplantae</taxon>
        <taxon>Streptophyta</taxon>
        <taxon>Embryophyta</taxon>
        <taxon>Tracheophyta</taxon>
        <taxon>Spermatophyta</taxon>
        <taxon>Magnoliopsida</taxon>
        <taxon>eudicotyledons</taxon>
        <taxon>Gunneridae</taxon>
        <taxon>Pentapetalae</taxon>
        <taxon>rosids</taxon>
        <taxon>fabids</taxon>
        <taxon>Fabales</taxon>
        <taxon>Fabaceae</taxon>
        <taxon>Papilionoideae</taxon>
        <taxon>50 kb inversion clade</taxon>
        <taxon>NPAAA clade</taxon>
        <taxon>Hologalegina</taxon>
        <taxon>IRL clade</taxon>
        <taxon>Trifolieae</taxon>
        <taxon>Trifolium</taxon>
    </lineage>
</organism>
<dbReference type="EMBL" id="ASHM01070828">
    <property type="protein sequence ID" value="PNX55252.1"/>
    <property type="molecule type" value="Genomic_DNA"/>
</dbReference>
<proteinExistence type="predicted"/>
<name>A0A2K3JMI9_TRIPR</name>
<comment type="caution">
    <text evidence="1">The sequence shown here is derived from an EMBL/GenBank/DDBJ whole genome shotgun (WGS) entry which is preliminary data.</text>
</comment>